<dbReference type="OrthoDB" id="7395641at2759"/>
<keyword evidence="1" id="KW-0175">Coiled coil</keyword>
<name>A0A4C1SV64_EUMVA</name>
<reference evidence="2 3" key="1">
    <citation type="journal article" date="2019" name="Commun. Biol.">
        <title>The bagworm genome reveals a unique fibroin gene that provides high tensile strength.</title>
        <authorList>
            <person name="Kono N."/>
            <person name="Nakamura H."/>
            <person name="Ohtoshi R."/>
            <person name="Tomita M."/>
            <person name="Numata K."/>
            <person name="Arakawa K."/>
        </authorList>
    </citation>
    <scope>NUCLEOTIDE SEQUENCE [LARGE SCALE GENOMIC DNA]</scope>
</reference>
<sequence>MDKNMESLLTKLDEKLTKQVETITQSVTKNVMEALDKKLSSIIEENNNLKIRVSELEQKLIAADRNKRMSNLVFFGADKEKKSEAELVDHIKDIIMEMGVLMDSQEISKIYRIGNKLKTKTDQS</sequence>
<keyword evidence="3" id="KW-1185">Reference proteome</keyword>
<feature type="coiled-coil region" evidence="1">
    <location>
        <begin position="32"/>
        <end position="66"/>
    </location>
</feature>
<proteinExistence type="predicted"/>
<dbReference type="AlphaFoldDB" id="A0A4C1SV64"/>
<organism evidence="2 3">
    <name type="scientific">Eumeta variegata</name>
    <name type="common">Bagworm moth</name>
    <name type="synonym">Eumeta japonica</name>
    <dbReference type="NCBI Taxonomy" id="151549"/>
    <lineage>
        <taxon>Eukaryota</taxon>
        <taxon>Metazoa</taxon>
        <taxon>Ecdysozoa</taxon>
        <taxon>Arthropoda</taxon>
        <taxon>Hexapoda</taxon>
        <taxon>Insecta</taxon>
        <taxon>Pterygota</taxon>
        <taxon>Neoptera</taxon>
        <taxon>Endopterygota</taxon>
        <taxon>Lepidoptera</taxon>
        <taxon>Glossata</taxon>
        <taxon>Ditrysia</taxon>
        <taxon>Tineoidea</taxon>
        <taxon>Psychidae</taxon>
        <taxon>Oiketicinae</taxon>
        <taxon>Eumeta</taxon>
    </lineage>
</organism>
<accession>A0A4C1SV64</accession>
<evidence type="ECO:0000313" key="3">
    <source>
        <dbReference type="Proteomes" id="UP000299102"/>
    </source>
</evidence>
<comment type="caution">
    <text evidence="2">The sequence shown here is derived from an EMBL/GenBank/DDBJ whole genome shotgun (WGS) entry which is preliminary data.</text>
</comment>
<evidence type="ECO:0000313" key="2">
    <source>
        <dbReference type="EMBL" id="GBP06133.1"/>
    </source>
</evidence>
<gene>
    <name evidence="2" type="ORF">EVAR_71619_1</name>
</gene>
<evidence type="ECO:0000256" key="1">
    <source>
        <dbReference type="SAM" id="Coils"/>
    </source>
</evidence>
<dbReference type="EMBL" id="BGZK01003995">
    <property type="protein sequence ID" value="GBP06133.1"/>
    <property type="molecule type" value="Genomic_DNA"/>
</dbReference>
<protein>
    <submittedName>
        <fullName evidence="2">Uncharacterized protein</fullName>
    </submittedName>
</protein>
<dbReference type="Proteomes" id="UP000299102">
    <property type="component" value="Unassembled WGS sequence"/>
</dbReference>